<accession>A0A411YID6</accession>
<dbReference type="InterPro" id="IPR003749">
    <property type="entry name" value="ThiS/MoaD-like"/>
</dbReference>
<name>A0A411YID6_9ACTN</name>
<reference evidence="1 2" key="1">
    <citation type="submission" date="2019-01" db="EMBL/GenBank/DDBJ databases">
        <title>Egibacter rhizosphaerae EGI 80759T.</title>
        <authorList>
            <person name="Chen D.-D."/>
            <person name="Tian Y."/>
            <person name="Jiao J.-Y."/>
            <person name="Zhang X.-T."/>
            <person name="Zhang Y.-G."/>
            <person name="Zhang Y."/>
            <person name="Xiao M."/>
            <person name="Shu W.-S."/>
            <person name="Li W.-J."/>
        </authorList>
    </citation>
    <scope>NUCLEOTIDE SEQUENCE [LARGE SCALE GENOMIC DNA]</scope>
    <source>
        <strain evidence="1 2">EGI 80759</strain>
    </source>
</reference>
<dbReference type="KEGG" id="erz:ER308_16365"/>
<dbReference type="PANTHER" id="PTHR38031">
    <property type="entry name" value="SULFUR CARRIER PROTEIN SLR0821-RELATED"/>
    <property type="match status" value="1"/>
</dbReference>
<dbReference type="OrthoDB" id="9156098at2"/>
<dbReference type="AlphaFoldDB" id="A0A411YID6"/>
<dbReference type="Gene3D" id="3.10.20.30">
    <property type="match status" value="1"/>
</dbReference>
<dbReference type="Proteomes" id="UP000291469">
    <property type="component" value="Chromosome"/>
</dbReference>
<evidence type="ECO:0000313" key="1">
    <source>
        <dbReference type="EMBL" id="QBI20993.1"/>
    </source>
</evidence>
<dbReference type="RefSeq" id="WP_131155986.1">
    <property type="nucleotide sequence ID" value="NZ_CP036402.1"/>
</dbReference>
<organism evidence="1 2">
    <name type="scientific">Egibacter rhizosphaerae</name>
    <dbReference type="NCBI Taxonomy" id="1670831"/>
    <lineage>
        <taxon>Bacteria</taxon>
        <taxon>Bacillati</taxon>
        <taxon>Actinomycetota</taxon>
        <taxon>Nitriliruptoria</taxon>
        <taxon>Egibacterales</taxon>
        <taxon>Egibacteraceae</taxon>
        <taxon>Egibacter</taxon>
    </lineage>
</organism>
<protein>
    <submittedName>
        <fullName evidence="1">MoaD/ThiS family protein</fullName>
    </submittedName>
</protein>
<dbReference type="InterPro" id="IPR052045">
    <property type="entry name" value="Sulfur_Carrier/Prot_Modifier"/>
</dbReference>
<gene>
    <name evidence="1" type="ORF">ER308_16365</name>
</gene>
<dbReference type="InterPro" id="IPR016155">
    <property type="entry name" value="Mopterin_synth/thiamin_S_b"/>
</dbReference>
<keyword evidence="2" id="KW-1185">Reference proteome</keyword>
<dbReference type="EMBL" id="CP036402">
    <property type="protein sequence ID" value="QBI20993.1"/>
    <property type="molecule type" value="Genomic_DNA"/>
</dbReference>
<dbReference type="Pfam" id="PF02597">
    <property type="entry name" value="ThiS"/>
    <property type="match status" value="1"/>
</dbReference>
<dbReference type="SUPFAM" id="SSF54285">
    <property type="entry name" value="MoaD/ThiS"/>
    <property type="match status" value="1"/>
</dbReference>
<proteinExistence type="predicted"/>
<sequence length="97" mass="10252">MTATVRVPTPLRTATDGAATVEAEGTTLRGVLDDLERQHPGIAERLLDDSGDLRRFVNIFVEDEDVRFQNGLDMAVPDGSTVSIIPAVAGGSTDDGV</sequence>
<dbReference type="InterPro" id="IPR012675">
    <property type="entry name" value="Beta-grasp_dom_sf"/>
</dbReference>
<evidence type="ECO:0000313" key="2">
    <source>
        <dbReference type="Proteomes" id="UP000291469"/>
    </source>
</evidence>
<dbReference type="PANTHER" id="PTHR38031:SF1">
    <property type="entry name" value="SULFUR CARRIER PROTEIN CYSO"/>
    <property type="match status" value="1"/>
</dbReference>